<dbReference type="AlphaFoldDB" id="A0A819BPE1"/>
<organism evidence="7 8">
    <name type="scientific">Adineta steineri</name>
    <dbReference type="NCBI Taxonomy" id="433720"/>
    <lineage>
        <taxon>Eukaryota</taxon>
        <taxon>Metazoa</taxon>
        <taxon>Spiralia</taxon>
        <taxon>Gnathifera</taxon>
        <taxon>Rotifera</taxon>
        <taxon>Eurotatoria</taxon>
        <taxon>Bdelloidea</taxon>
        <taxon>Adinetida</taxon>
        <taxon>Adinetidae</taxon>
        <taxon>Adineta</taxon>
    </lineage>
</organism>
<feature type="domain" description="EGF-like" evidence="6">
    <location>
        <begin position="64"/>
        <end position="104"/>
    </location>
</feature>
<accession>A0A819BPE1</accession>
<dbReference type="PROSITE" id="PS50026">
    <property type="entry name" value="EGF_3"/>
    <property type="match status" value="3"/>
</dbReference>
<evidence type="ECO:0000313" key="8">
    <source>
        <dbReference type="Proteomes" id="UP000663868"/>
    </source>
</evidence>
<dbReference type="EMBL" id="CAJOBB010001080">
    <property type="protein sequence ID" value="CAF3805087.1"/>
    <property type="molecule type" value="Genomic_DNA"/>
</dbReference>
<feature type="disulfide bond" evidence="4">
    <location>
        <begin position="133"/>
        <end position="142"/>
    </location>
</feature>
<keyword evidence="2" id="KW-0677">Repeat</keyword>
<sequence>MELLIPSKTISTTALSNITSLTTFTSTTTKITSELQYLINGSSVVFVPQPCTDSTFIGLSCNISNTPCEMITPCENQGTCRNYKMTTYGYICSCSSGFNGTHCELDQRICKPHLCLHNGTCNETSNTTIHCVCKNGWQGTHCESMINYCEGVVCKNKGICRPLLLGYKCECLGTSYYGSHCEFTARKTVTHKIISKSFAYIAITAMAIVAMFVVIMDILKYCFGIDMTHEELERYRREKQARKLINRPANKQVVHANIS</sequence>
<evidence type="ECO:0000256" key="4">
    <source>
        <dbReference type="PROSITE-ProRule" id="PRU00076"/>
    </source>
</evidence>
<dbReference type="SUPFAM" id="SSF57196">
    <property type="entry name" value="EGF/Laminin"/>
    <property type="match status" value="3"/>
</dbReference>
<evidence type="ECO:0000256" key="2">
    <source>
        <dbReference type="ARBA" id="ARBA00022737"/>
    </source>
</evidence>
<feature type="disulfide bond" evidence="4">
    <location>
        <begin position="94"/>
        <end position="103"/>
    </location>
</feature>
<proteinExistence type="predicted"/>
<dbReference type="PROSITE" id="PS01186">
    <property type="entry name" value="EGF_2"/>
    <property type="match status" value="2"/>
</dbReference>
<feature type="domain" description="EGF-like" evidence="6">
    <location>
        <begin position="145"/>
        <end position="182"/>
    </location>
</feature>
<keyword evidence="5" id="KW-0812">Transmembrane</keyword>
<name>A0A819BPE1_9BILA</name>
<comment type="caution">
    <text evidence="7">The sequence shown here is derived from an EMBL/GenBank/DDBJ whole genome shotgun (WGS) entry which is preliminary data.</text>
</comment>
<dbReference type="PANTHER" id="PTHR24049">
    <property type="entry name" value="CRUMBS FAMILY MEMBER"/>
    <property type="match status" value="1"/>
</dbReference>
<reference evidence="7" key="1">
    <citation type="submission" date="2021-02" db="EMBL/GenBank/DDBJ databases">
        <authorList>
            <person name="Nowell W R."/>
        </authorList>
    </citation>
    <scope>NUCLEOTIDE SEQUENCE</scope>
</reference>
<dbReference type="CDD" id="cd00054">
    <property type="entry name" value="EGF_CA"/>
    <property type="match status" value="1"/>
</dbReference>
<gene>
    <name evidence="7" type="ORF">KXQ929_LOCUS17279</name>
</gene>
<keyword evidence="5" id="KW-0472">Membrane</keyword>
<dbReference type="SMART" id="SM00181">
    <property type="entry name" value="EGF"/>
    <property type="match status" value="3"/>
</dbReference>
<evidence type="ECO:0000256" key="3">
    <source>
        <dbReference type="ARBA" id="ARBA00023157"/>
    </source>
</evidence>
<dbReference type="InterPro" id="IPR000742">
    <property type="entry name" value="EGF"/>
</dbReference>
<evidence type="ECO:0000313" key="7">
    <source>
        <dbReference type="EMBL" id="CAF3805087.1"/>
    </source>
</evidence>
<comment type="caution">
    <text evidence="4">Lacks conserved residue(s) required for the propagation of feature annotation.</text>
</comment>
<keyword evidence="1 4" id="KW-0245">EGF-like domain</keyword>
<evidence type="ECO:0000256" key="1">
    <source>
        <dbReference type="ARBA" id="ARBA00022536"/>
    </source>
</evidence>
<keyword evidence="5" id="KW-1133">Transmembrane helix</keyword>
<dbReference type="Pfam" id="PF00008">
    <property type="entry name" value="EGF"/>
    <property type="match status" value="2"/>
</dbReference>
<feature type="domain" description="EGF-like" evidence="6">
    <location>
        <begin position="106"/>
        <end position="143"/>
    </location>
</feature>
<evidence type="ECO:0000256" key="5">
    <source>
        <dbReference type="SAM" id="Phobius"/>
    </source>
</evidence>
<dbReference type="PROSITE" id="PS00022">
    <property type="entry name" value="EGF_1"/>
    <property type="match status" value="2"/>
</dbReference>
<dbReference type="Gene3D" id="2.10.25.10">
    <property type="entry name" value="Laminin"/>
    <property type="match status" value="3"/>
</dbReference>
<dbReference type="Proteomes" id="UP000663868">
    <property type="component" value="Unassembled WGS sequence"/>
</dbReference>
<keyword evidence="3 4" id="KW-1015">Disulfide bond</keyword>
<protein>
    <recommendedName>
        <fullName evidence="6">EGF-like domain-containing protein</fullName>
    </recommendedName>
</protein>
<feature type="transmembrane region" description="Helical" evidence="5">
    <location>
        <begin position="198"/>
        <end position="219"/>
    </location>
</feature>
<evidence type="ECO:0000259" key="6">
    <source>
        <dbReference type="PROSITE" id="PS50026"/>
    </source>
</evidence>
<dbReference type="InterPro" id="IPR051022">
    <property type="entry name" value="Notch_Cell-Fate_Det"/>
</dbReference>